<dbReference type="GO" id="GO:0005886">
    <property type="term" value="C:plasma membrane"/>
    <property type="evidence" value="ECO:0007669"/>
    <property type="project" value="TreeGrafter"/>
</dbReference>
<name>A0A5S4ZP22_9FIRM</name>
<dbReference type="EMBL" id="VNHM01000013">
    <property type="protein sequence ID" value="TYO94598.1"/>
    <property type="molecule type" value="Genomic_DNA"/>
</dbReference>
<dbReference type="RefSeq" id="WP_166512238.1">
    <property type="nucleotide sequence ID" value="NZ_VNHM01000013.1"/>
</dbReference>
<dbReference type="SUPFAM" id="SSF46548">
    <property type="entry name" value="alpha-helical ferredoxin"/>
    <property type="match status" value="1"/>
</dbReference>
<dbReference type="PANTHER" id="PTHR43255">
    <property type="entry name" value="IRON-SULFUR-BINDING OXIDOREDUCTASE FADF-RELATED-RELATED"/>
    <property type="match status" value="1"/>
</dbReference>
<evidence type="ECO:0000313" key="8">
    <source>
        <dbReference type="Proteomes" id="UP000323166"/>
    </source>
</evidence>
<gene>
    <name evidence="7" type="ORF">LX24_02255</name>
</gene>
<proteinExistence type="predicted"/>
<keyword evidence="2" id="KW-0479">Metal-binding</keyword>
<dbReference type="InterPro" id="IPR023753">
    <property type="entry name" value="FAD/NAD-binding_dom"/>
</dbReference>
<dbReference type="InterPro" id="IPR051460">
    <property type="entry name" value="HdrC_iron-sulfur_subunit"/>
</dbReference>
<dbReference type="InterPro" id="IPR004017">
    <property type="entry name" value="Cys_rich_dom"/>
</dbReference>
<dbReference type="PANTHER" id="PTHR43255:SF1">
    <property type="entry name" value="IRON-SULFUR-BINDING OXIDOREDUCTASE FADF-RELATED"/>
    <property type="match status" value="1"/>
</dbReference>
<dbReference type="PROSITE" id="PS00198">
    <property type="entry name" value="4FE4S_FER_1"/>
    <property type="match status" value="1"/>
</dbReference>
<keyword evidence="3" id="KW-0560">Oxidoreductase</keyword>
<feature type="domain" description="4Fe-4S ferredoxin-type" evidence="6">
    <location>
        <begin position="356"/>
        <end position="384"/>
    </location>
</feature>
<keyword evidence="5" id="KW-0411">Iron-sulfur</keyword>
<dbReference type="Gene3D" id="3.50.50.60">
    <property type="entry name" value="FAD/NAD(P)-binding domain"/>
    <property type="match status" value="1"/>
</dbReference>
<dbReference type="InterPro" id="IPR028261">
    <property type="entry name" value="DPD_II"/>
</dbReference>
<dbReference type="Pfam" id="PF14691">
    <property type="entry name" value="Fer4_20"/>
    <property type="match status" value="1"/>
</dbReference>
<dbReference type="GO" id="GO:0051539">
    <property type="term" value="F:4 iron, 4 sulfur cluster binding"/>
    <property type="evidence" value="ECO:0007669"/>
    <property type="project" value="UniProtKB-KW"/>
</dbReference>
<dbReference type="GO" id="GO:0046872">
    <property type="term" value="F:metal ion binding"/>
    <property type="evidence" value="ECO:0007669"/>
    <property type="project" value="UniProtKB-KW"/>
</dbReference>
<organism evidence="7 8">
    <name type="scientific">Desulfallas thermosapovorans DSM 6562</name>
    <dbReference type="NCBI Taxonomy" id="1121431"/>
    <lineage>
        <taxon>Bacteria</taxon>
        <taxon>Bacillati</taxon>
        <taxon>Bacillota</taxon>
        <taxon>Clostridia</taxon>
        <taxon>Eubacteriales</taxon>
        <taxon>Desulfallaceae</taxon>
        <taxon>Desulfallas</taxon>
    </lineage>
</organism>
<accession>A0A5S4ZP22</accession>
<evidence type="ECO:0000256" key="4">
    <source>
        <dbReference type="ARBA" id="ARBA00023004"/>
    </source>
</evidence>
<sequence>MDQKRIVEFEQKCTQELPPACVTACPVHMDARGFVAEVKAGNFDRAWQIYRKSVNFAGIVGRICDHPCQAACKRQEAGEAIAIGALESACARMNLAPGGKVIQAAKKDKRVAVVGAGLSGLGAAFDLARKGYGVTVFEATDRLGGRLWEFPAEVLPRRVIEEETAVLHEMGVDFRFNTVVGQAVSLAELCRQFDAVCLATGKIPENIPGLPVEQGKLVVDPVSLATGLDGVFAGGSILRGTEYSPINSLSEGGRAATSIDRYLQQVSLTAVRENEGPYQTRLFTSTKGVEPLPAVVPADPAQGYTREEAIREAGRCLLCQCLECVKVCPYLEHFKGYPKKYVRQISHNLKMKLGNHEANILINSCSLCGLCQEVCPQGFNMADLCLEARTEMVQKGKMPPSAHDFPLRDMEFSNSELFALARHQPGYETSSYVFFPGCQLCASAPDHVEKAYDYLMDKLAGGVGLMLRCCGAPAQWSGRAELFNAELEDIKGQWQQMGSPKLILACSTCYQMFKQYLPGVDIVSLWELFDQLGLPEMDVQRQPGVVAVHDPCTTRHEKHIHTSVRNILQKLGINIEELPTTGETTECCGYGGLMWFANRNVARDTIKRRIGESPADYVAYCAMCRDNFAAGGKKTYHLLDFIYGEADAASPLTRGPGYSQRRENRARLKSKLLKNVWGDNVAKPENSYEAIKLVIPGQVSEIMDERLILKEDIQKVIEHAEKTGKKIFNRNSGHILACFRPVSVTYWVEYTRQGDDFYVHNVYSHRMEVAGNS</sequence>
<dbReference type="InterPro" id="IPR017900">
    <property type="entry name" value="4Fe4S_Fe_S_CS"/>
</dbReference>
<dbReference type="InterPro" id="IPR017896">
    <property type="entry name" value="4Fe4S_Fe-S-bd"/>
</dbReference>
<dbReference type="PRINTS" id="PR00419">
    <property type="entry name" value="ADXRDTASE"/>
</dbReference>
<evidence type="ECO:0000259" key="6">
    <source>
        <dbReference type="PROSITE" id="PS51379"/>
    </source>
</evidence>
<reference evidence="7 8" key="1">
    <citation type="submission" date="2019-07" db="EMBL/GenBank/DDBJ databases">
        <title>Genomic Encyclopedia of Type Strains, Phase I: the one thousand microbial genomes (KMG-I) project.</title>
        <authorList>
            <person name="Kyrpides N."/>
        </authorList>
    </citation>
    <scope>NUCLEOTIDE SEQUENCE [LARGE SCALE GENOMIC DNA]</scope>
    <source>
        <strain evidence="7 8">DSM 6562</strain>
    </source>
</reference>
<dbReference type="SUPFAM" id="SSF51971">
    <property type="entry name" value="Nucleotide-binding domain"/>
    <property type="match status" value="1"/>
</dbReference>
<dbReference type="PROSITE" id="PS51379">
    <property type="entry name" value="4FE4S_FER_2"/>
    <property type="match status" value="1"/>
</dbReference>
<evidence type="ECO:0000256" key="5">
    <source>
        <dbReference type="ARBA" id="ARBA00023014"/>
    </source>
</evidence>
<dbReference type="InterPro" id="IPR009051">
    <property type="entry name" value="Helical_ferredxn"/>
</dbReference>
<dbReference type="Pfam" id="PF02754">
    <property type="entry name" value="CCG"/>
    <property type="match status" value="2"/>
</dbReference>
<evidence type="ECO:0000256" key="1">
    <source>
        <dbReference type="ARBA" id="ARBA00022485"/>
    </source>
</evidence>
<evidence type="ECO:0000313" key="7">
    <source>
        <dbReference type="EMBL" id="TYO94598.1"/>
    </source>
</evidence>
<evidence type="ECO:0000256" key="3">
    <source>
        <dbReference type="ARBA" id="ARBA00023002"/>
    </source>
</evidence>
<dbReference type="Pfam" id="PF13534">
    <property type="entry name" value="Fer4_17"/>
    <property type="match status" value="1"/>
</dbReference>
<keyword evidence="1" id="KW-0004">4Fe-4S</keyword>
<protein>
    <submittedName>
        <fullName evidence="7">Aldehyde dehydrogenase iron-sulfur subunit</fullName>
    </submittedName>
</protein>
<dbReference type="GO" id="GO:0016491">
    <property type="term" value="F:oxidoreductase activity"/>
    <property type="evidence" value="ECO:0007669"/>
    <property type="project" value="UniProtKB-KW"/>
</dbReference>
<dbReference type="Pfam" id="PF07992">
    <property type="entry name" value="Pyr_redox_2"/>
    <property type="match status" value="1"/>
</dbReference>
<dbReference type="NCBIfam" id="NF045663">
    <property type="entry name" value="diclust_near_Sec"/>
    <property type="match status" value="1"/>
</dbReference>
<keyword evidence="8" id="KW-1185">Reference proteome</keyword>
<comment type="caution">
    <text evidence="7">The sequence shown here is derived from an EMBL/GenBank/DDBJ whole genome shotgun (WGS) entry which is preliminary data.</text>
</comment>
<dbReference type="AlphaFoldDB" id="A0A5S4ZP22"/>
<dbReference type="Proteomes" id="UP000323166">
    <property type="component" value="Unassembled WGS sequence"/>
</dbReference>
<evidence type="ECO:0000256" key="2">
    <source>
        <dbReference type="ARBA" id="ARBA00022723"/>
    </source>
</evidence>
<dbReference type="InterPro" id="IPR036188">
    <property type="entry name" value="FAD/NAD-bd_sf"/>
</dbReference>
<dbReference type="Gene3D" id="1.10.1060.10">
    <property type="entry name" value="Alpha-helical ferredoxin"/>
    <property type="match status" value="2"/>
</dbReference>
<keyword evidence="4" id="KW-0408">Iron</keyword>